<dbReference type="KEGG" id="sbf:JCM31447_10790"/>
<organism evidence="1 2">
    <name type="scientific">Fluviispira sanaruensis</name>
    <dbReference type="NCBI Taxonomy" id="2493639"/>
    <lineage>
        <taxon>Bacteria</taxon>
        <taxon>Pseudomonadati</taxon>
        <taxon>Bdellovibrionota</taxon>
        <taxon>Oligoflexia</taxon>
        <taxon>Silvanigrellales</taxon>
        <taxon>Silvanigrellaceae</taxon>
        <taxon>Fluviispira</taxon>
    </lineage>
</organism>
<dbReference type="EMBL" id="AP019368">
    <property type="protein sequence ID" value="BBH52638.1"/>
    <property type="molecule type" value="Genomic_DNA"/>
</dbReference>
<gene>
    <name evidence="1" type="ORF">JCM31447_10790</name>
</gene>
<sequence>MRFSIFVKLFLEARRDLDPSDEQLLLDGKLNIIKEHFKMLKLSEDLKNSFFPK</sequence>
<accession>A0A4P2VJF4</accession>
<dbReference type="Proteomes" id="UP000291236">
    <property type="component" value="Chromosome"/>
</dbReference>
<keyword evidence="2" id="KW-1185">Reference proteome</keyword>
<evidence type="ECO:0000313" key="1">
    <source>
        <dbReference type="EMBL" id="BBH52638.1"/>
    </source>
</evidence>
<evidence type="ECO:0000313" key="2">
    <source>
        <dbReference type="Proteomes" id="UP000291236"/>
    </source>
</evidence>
<dbReference type="RefSeq" id="WP_172603787.1">
    <property type="nucleotide sequence ID" value="NZ_AP019368.1"/>
</dbReference>
<protein>
    <submittedName>
        <fullName evidence="1">Uncharacterized protein</fullName>
    </submittedName>
</protein>
<dbReference type="AlphaFoldDB" id="A0A4P2VJF4"/>
<name>A0A4P2VJF4_FLUSA</name>
<reference evidence="1 2" key="1">
    <citation type="submission" date="2018-12" db="EMBL/GenBank/DDBJ databases">
        <title>Rubrispira sanarue gen. nov., sp., nov., a member of the order Silvanigrellales, isolated from a brackish lake in Hamamatsu Japan.</title>
        <authorList>
            <person name="Maejima Y."/>
            <person name="Iino T."/>
            <person name="Muraguchi Y."/>
            <person name="Fukuda K."/>
            <person name="Nojiri H."/>
            <person name="Ohkuma M."/>
            <person name="Moriuchi R."/>
            <person name="Dohra H."/>
            <person name="Kimbara K."/>
            <person name="Shintani M."/>
        </authorList>
    </citation>
    <scope>NUCLEOTIDE SEQUENCE [LARGE SCALE GENOMIC DNA]</scope>
    <source>
        <strain evidence="1 2">RF1110005</strain>
    </source>
</reference>
<proteinExistence type="predicted"/>